<dbReference type="AlphaFoldDB" id="A0A8S2AW89"/>
<dbReference type="GO" id="GO:0015995">
    <property type="term" value="P:chlorophyll biosynthetic process"/>
    <property type="evidence" value="ECO:0007669"/>
    <property type="project" value="InterPro"/>
</dbReference>
<dbReference type="PANTHER" id="PTHR31762:SF8">
    <property type="entry name" value="CALDESMON-LIKE PROTEIN"/>
    <property type="match status" value="1"/>
</dbReference>
<dbReference type="CDD" id="cd02440">
    <property type="entry name" value="AdoMet_MTases"/>
    <property type="match status" value="1"/>
</dbReference>
<proteinExistence type="predicted"/>
<evidence type="ECO:0000256" key="2">
    <source>
        <dbReference type="SAM" id="MobiDB-lite"/>
    </source>
</evidence>
<evidence type="ECO:0000313" key="4">
    <source>
        <dbReference type="EMBL" id="CAE6178141.1"/>
    </source>
</evidence>
<dbReference type="Pfam" id="PF07109">
    <property type="entry name" value="Mg-por_mtran_C"/>
    <property type="match status" value="1"/>
</dbReference>
<dbReference type="SUPFAM" id="SSF57997">
    <property type="entry name" value="Tropomyosin"/>
    <property type="match status" value="1"/>
</dbReference>
<feature type="region of interest" description="Disordered" evidence="2">
    <location>
        <begin position="54"/>
        <end position="200"/>
    </location>
</feature>
<evidence type="ECO:0000259" key="3">
    <source>
        <dbReference type="Pfam" id="PF07109"/>
    </source>
</evidence>
<evidence type="ECO:0000313" key="5">
    <source>
        <dbReference type="Proteomes" id="UP000682877"/>
    </source>
</evidence>
<dbReference type="InterPro" id="IPR010940">
    <property type="entry name" value="Mg_prot_MeTrfase_C"/>
</dbReference>
<feature type="region of interest" description="Disordered" evidence="2">
    <location>
        <begin position="1"/>
        <end position="34"/>
    </location>
</feature>
<keyword evidence="5" id="KW-1185">Reference proteome</keyword>
<feature type="compositionally biased region" description="Basic and acidic residues" evidence="2">
    <location>
        <begin position="131"/>
        <end position="140"/>
    </location>
</feature>
<feature type="coiled-coil region" evidence="1">
    <location>
        <begin position="447"/>
        <end position="572"/>
    </location>
</feature>
<dbReference type="InterPro" id="IPR040321">
    <property type="entry name" value="SCD2-like"/>
</dbReference>
<protein>
    <recommendedName>
        <fullName evidence="3">Magnesium-protoporphyrin IX methyltransferase C-terminal domain-containing protein</fullName>
    </recommendedName>
</protein>
<feature type="compositionally biased region" description="Low complexity" evidence="2">
    <location>
        <begin position="1"/>
        <end position="22"/>
    </location>
</feature>
<dbReference type="GO" id="GO:0000911">
    <property type="term" value="P:cytokinesis by cell plate formation"/>
    <property type="evidence" value="ECO:0007669"/>
    <property type="project" value="InterPro"/>
</dbReference>
<dbReference type="Gene3D" id="3.40.50.150">
    <property type="entry name" value="Vaccinia Virus protein VP39"/>
    <property type="match status" value="1"/>
</dbReference>
<reference evidence="4" key="1">
    <citation type="submission" date="2021-01" db="EMBL/GenBank/DDBJ databases">
        <authorList>
            <person name="Bezrukov I."/>
        </authorList>
    </citation>
    <scope>NUCLEOTIDE SEQUENCE</scope>
</reference>
<accession>A0A8S2AW89</accession>
<evidence type="ECO:0000256" key="1">
    <source>
        <dbReference type="SAM" id="Coils"/>
    </source>
</evidence>
<name>A0A8S2AW89_ARAAE</name>
<sequence length="1100" mass="122814">MARRPGSSASSSPTMSPSHMMNSGGGGISGKSTLRKQNAAELLAKVMEKRDYDYDYDDEDGGEDLYQVHLPPLTQSRRRDDKRIGKGSVNEKKAPAKKPVILPPPKFDDESEDDEIRADAPRNPVIVPKKNARDPKKDPVTKPVVLPPPKFDDESEDDEIRADVPRNPVIIPKKNARDPKKAPATKPVVLPPPKFDDGGEIIADVRRIPVETSGRNVRGRKEAPTVRPVVNTPKFDDEYESDEITADVSRNPVEIRVPVRGKVAPAVKPVVLPTRFDDEYDSDEITADASRNPVEIRGPVRGKLAPAVKPVVLPIKFDDECDSDEITANVSRNPVEIRGPVRGKLAPAVKPVVLPIKFDDEPDSDEIAADVPRKQVEIPQKNGKGALRVRVPAYSRRNPLEEFEQNGEEKQNVQFDVPAKQSEAQLKYKKSFRFHTADILAPNNSNQQEDDREASALRDELDMLQEENDNIMDKLQRAEERREAAEARAKELEKQIASLGEGANFDVKLLKRKEAALRQREAALRAAEQKKDGINRETNALSSEFQSLKDEAEKAMEQLQEVEAETKSLRTMIHRTILTQEEMEEVVLKRCWLARYWELAVQHGICEDIATSRYEHWSALAPLPSEVVLSAAQKSEDSWQTGGSDRTWSKVVSNFSDVNGEGNIESMLAVETGLREIASLKVEDAVMLALARYRQTNVARLTDPRVQVEPKFAETFELSHDEQQDILFKEAWLLYFWKRAKIHGVESDIAEERLQFWINRLGQHSSSHDAVDVERGMRELKKLGIEQQLWETSRKELIDSSFLPSYSVSDYNDEFNVTPRSRAATVVAASVTELAGVDSTTIAVLGGGSVAALAAMVSLTDPERRRKLQAEEVGGGDKEVVREYFNSTGFERWRKIYGDTDEVNRVQKDIRLGHAKTVENTMLMLTEDRSLAGVTVCDAGCGTGLLSIPLAKEGAIVSASDISAAMVAEAEMKAKAQLPPENLPKFEVNDLESLSGKYDTVVCLDVLIHYPQNKADGMIAHLASLAEKRVILSFAPKTFYYDILKRIGELFPGPSKATRAYLHSEADVERALRKVGWKISKRGLTTTQFYFSRLIEAVPM</sequence>
<dbReference type="Proteomes" id="UP000682877">
    <property type="component" value="Chromosome 7"/>
</dbReference>
<dbReference type="InterPro" id="IPR010251">
    <property type="entry name" value="Mg_prot_MeTrfase"/>
</dbReference>
<dbReference type="GO" id="GO:0046406">
    <property type="term" value="F:magnesium protoporphyrin IX methyltransferase activity"/>
    <property type="evidence" value="ECO:0007669"/>
    <property type="project" value="InterPro"/>
</dbReference>
<dbReference type="PANTHER" id="PTHR31762">
    <property type="entry name" value="FAS-BINDING FACTOR-LIKE PROTEIN"/>
    <property type="match status" value="1"/>
</dbReference>
<gene>
    <name evidence="4" type="ORF">AARE701A_LOCUS18526</name>
</gene>
<dbReference type="EMBL" id="LR999457">
    <property type="protein sequence ID" value="CAE6178141.1"/>
    <property type="molecule type" value="Genomic_DNA"/>
</dbReference>
<feature type="compositionally biased region" description="Acidic residues" evidence="2">
    <location>
        <begin position="54"/>
        <end position="63"/>
    </location>
</feature>
<feature type="compositionally biased region" description="Basic and acidic residues" evidence="2">
    <location>
        <begin position="77"/>
        <end position="94"/>
    </location>
</feature>
<dbReference type="PROSITE" id="PS51556">
    <property type="entry name" value="SAM_MT_MG_PIX"/>
    <property type="match status" value="1"/>
</dbReference>
<feature type="domain" description="Magnesium-protoporphyrin IX methyltransferase C-terminal" evidence="3">
    <location>
        <begin position="1003"/>
        <end position="1098"/>
    </location>
</feature>
<dbReference type="NCBIfam" id="TIGR02021">
    <property type="entry name" value="BchM-ChlM"/>
    <property type="match status" value="1"/>
</dbReference>
<keyword evidence="1" id="KW-0175">Coiled coil</keyword>
<dbReference type="InterPro" id="IPR029063">
    <property type="entry name" value="SAM-dependent_MTases_sf"/>
</dbReference>
<dbReference type="SUPFAM" id="SSF53335">
    <property type="entry name" value="S-adenosyl-L-methionine-dependent methyltransferases"/>
    <property type="match status" value="1"/>
</dbReference>
<organism evidence="4 5">
    <name type="scientific">Arabidopsis arenosa</name>
    <name type="common">Sand rock-cress</name>
    <name type="synonym">Cardaminopsis arenosa</name>
    <dbReference type="NCBI Taxonomy" id="38785"/>
    <lineage>
        <taxon>Eukaryota</taxon>
        <taxon>Viridiplantae</taxon>
        <taxon>Streptophyta</taxon>
        <taxon>Embryophyta</taxon>
        <taxon>Tracheophyta</taxon>
        <taxon>Spermatophyta</taxon>
        <taxon>Magnoliopsida</taxon>
        <taxon>eudicotyledons</taxon>
        <taxon>Gunneridae</taxon>
        <taxon>Pentapetalae</taxon>
        <taxon>rosids</taxon>
        <taxon>malvids</taxon>
        <taxon>Brassicales</taxon>
        <taxon>Brassicaceae</taxon>
        <taxon>Camelineae</taxon>
        <taxon>Arabidopsis</taxon>
    </lineage>
</organism>